<keyword evidence="5" id="KW-0949">S-adenosyl-L-methionine</keyword>
<dbReference type="Gene3D" id="3.40.50.150">
    <property type="entry name" value="Vaccinia Virus protein VP39"/>
    <property type="match status" value="1"/>
</dbReference>
<keyword evidence="4" id="KW-0808">Transferase</keyword>
<comment type="function">
    <text evidence="7">Protein-lysine methyltransferase that efficiently catalyzes three successive methylations on 'Lys-36' in eukaryotic translation elongation factor 1 alpha (EEF1A1 or EEF1A2).</text>
</comment>
<dbReference type="EMBL" id="CM026426">
    <property type="protein sequence ID" value="KAG0572732.1"/>
    <property type="molecule type" value="Genomic_DNA"/>
</dbReference>
<organism evidence="11 12">
    <name type="scientific">Ceratodon purpureus</name>
    <name type="common">Fire moss</name>
    <name type="synonym">Dicranum purpureum</name>
    <dbReference type="NCBI Taxonomy" id="3225"/>
    <lineage>
        <taxon>Eukaryota</taxon>
        <taxon>Viridiplantae</taxon>
        <taxon>Streptophyta</taxon>
        <taxon>Embryophyta</taxon>
        <taxon>Bryophyta</taxon>
        <taxon>Bryophytina</taxon>
        <taxon>Bryopsida</taxon>
        <taxon>Dicranidae</taxon>
        <taxon>Pseudoditrichales</taxon>
        <taxon>Ditrichaceae</taxon>
        <taxon>Ceratodon</taxon>
    </lineage>
</organism>
<evidence type="ECO:0000256" key="7">
    <source>
        <dbReference type="ARBA" id="ARBA00059299"/>
    </source>
</evidence>
<dbReference type="PANTHER" id="PTHR12176">
    <property type="entry name" value="SAM-DEPENDENT METHYLTRANSFERASE SUPERFAMILY PROTEIN"/>
    <property type="match status" value="1"/>
</dbReference>
<evidence type="ECO:0000256" key="2">
    <source>
        <dbReference type="ARBA" id="ARBA00022553"/>
    </source>
</evidence>
<dbReference type="Proteomes" id="UP000822688">
    <property type="component" value="Chromosome V"/>
</dbReference>
<evidence type="ECO:0000256" key="1">
    <source>
        <dbReference type="ARBA" id="ARBA00008361"/>
    </source>
</evidence>
<reference evidence="11" key="1">
    <citation type="submission" date="2020-06" db="EMBL/GenBank/DDBJ databases">
        <title>WGS assembly of Ceratodon purpureus strain R40.</title>
        <authorList>
            <person name="Carey S.B."/>
            <person name="Jenkins J."/>
            <person name="Shu S."/>
            <person name="Lovell J.T."/>
            <person name="Sreedasyam A."/>
            <person name="Maumus F."/>
            <person name="Tiley G.P."/>
            <person name="Fernandez-Pozo N."/>
            <person name="Barry K."/>
            <person name="Chen C."/>
            <person name="Wang M."/>
            <person name="Lipzen A."/>
            <person name="Daum C."/>
            <person name="Saski C.A."/>
            <person name="Payton A.C."/>
            <person name="Mcbreen J.C."/>
            <person name="Conrad R.E."/>
            <person name="Kollar L.M."/>
            <person name="Olsson S."/>
            <person name="Huttunen S."/>
            <person name="Landis J.B."/>
            <person name="Wickett N.J."/>
            <person name="Johnson M.G."/>
            <person name="Rensing S.A."/>
            <person name="Grimwood J."/>
            <person name="Schmutz J."/>
            <person name="Mcdaniel S.F."/>
        </authorList>
    </citation>
    <scope>NUCLEOTIDE SEQUENCE</scope>
    <source>
        <strain evidence="11">R40</strain>
    </source>
</reference>
<keyword evidence="2" id="KW-0597">Phosphoprotein</keyword>
<keyword evidence="12" id="KW-1185">Reference proteome</keyword>
<evidence type="ECO:0000256" key="4">
    <source>
        <dbReference type="ARBA" id="ARBA00022679"/>
    </source>
</evidence>
<dbReference type="FunFam" id="3.40.50.150:FF:000111">
    <property type="entry name" value="EEF1A lysine methyltransferase 4"/>
    <property type="match status" value="1"/>
</dbReference>
<evidence type="ECO:0000256" key="5">
    <source>
        <dbReference type="ARBA" id="ARBA00022691"/>
    </source>
</evidence>
<dbReference type="AlphaFoldDB" id="A0A8T0HPC4"/>
<proteinExistence type="inferred from homology"/>
<dbReference type="InterPro" id="IPR013216">
    <property type="entry name" value="Methyltransf_11"/>
</dbReference>
<evidence type="ECO:0000313" key="12">
    <source>
        <dbReference type="Proteomes" id="UP000822688"/>
    </source>
</evidence>
<dbReference type="GO" id="GO:0032259">
    <property type="term" value="P:methylation"/>
    <property type="evidence" value="ECO:0007669"/>
    <property type="project" value="UniProtKB-KW"/>
</dbReference>
<feature type="domain" description="Methyltransferase type 11" evidence="10">
    <location>
        <begin position="68"/>
        <end position="177"/>
    </location>
</feature>
<evidence type="ECO:0000256" key="6">
    <source>
        <dbReference type="ARBA" id="ARBA00052410"/>
    </source>
</evidence>
<evidence type="ECO:0000313" key="11">
    <source>
        <dbReference type="EMBL" id="KAG0572732.1"/>
    </source>
</evidence>
<evidence type="ECO:0000256" key="8">
    <source>
        <dbReference type="ARBA" id="ARBA00067848"/>
    </source>
</evidence>
<dbReference type="InterPro" id="IPR051419">
    <property type="entry name" value="Lys/N-term_MeTrsfase_sf"/>
</dbReference>
<dbReference type="InterPro" id="IPR029063">
    <property type="entry name" value="SAM-dependent_MTases_sf"/>
</dbReference>
<dbReference type="Pfam" id="PF08241">
    <property type="entry name" value="Methyltransf_11"/>
    <property type="match status" value="1"/>
</dbReference>
<evidence type="ECO:0000259" key="10">
    <source>
        <dbReference type="Pfam" id="PF08241"/>
    </source>
</evidence>
<dbReference type="GO" id="GO:0008757">
    <property type="term" value="F:S-adenosylmethionine-dependent methyltransferase activity"/>
    <property type="evidence" value="ECO:0007669"/>
    <property type="project" value="InterPro"/>
</dbReference>
<comment type="caution">
    <text evidence="11">The sequence shown here is derived from an EMBL/GenBank/DDBJ whole genome shotgun (WGS) entry which is preliminary data.</text>
</comment>
<dbReference type="CDD" id="cd02440">
    <property type="entry name" value="AdoMet_MTases"/>
    <property type="match status" value="1"/>
</dbReference>
<accession>A0A8T0HPC4</accession>
<comment type="similarity">
    <text evidence="1">Belongs to the methyltransferase superfamily.</text>
</comment>
<sequence length="261" mass="29602">MAAGTTSTGDGPAASTGRQDPPANKLLYLRPSYWDERFEEEQHYEWFKDYSHFRHLVLKHIKPTDKVLEVGAGSSRLSEDMYRDDIQHITCTDLSKVAVERMRERFVGLPGMVAAEADMLNLPFDNESFDVVIEKGAMDVFFVDSGDPWNPQPEAANRVRAMLAEAHRVLTPTGVFITIAFGQPHFRRPFFEAEGLTWSMKYETFGDSFHYFVYSLVKGTKDPSKSTSLQNAVLPNAVDMEHENMDSEDYLLKSGLSDEED</sequence>
<name>A0A8T0HPC4_CERPU</name>
<keyword evidence="3" id="KW-0489">Methyltransferase</keyword>
<comment type="catalytic activity">
    <reaction evidence="6">
        <text>N(6),N(6)-dimethyl-L-lysyl-[protein] + S-adenosyl-L-methionine = N(6),N(6),N(6)-trimethyl-L-lysyl-[protein] + S-adenosyl-L-homocysteine + H(+)</text>
        <dbReference type="Rhea" id="RHEA:54200"/>
        <dbReference type="Rhea" id="RHEA-COMP:13826"/>
        <dbReference type="Rhea" id="RHEA-COMP:13827"/>
        <dbReference type="ChEBI" id="CHEBI:15378"/>
        <dbReference type="ChEBI" id="CHEBI:57856"/>
        <dbReference type="ChEBI" id="CHEBI:59789"/>
        <dbReference type="ChEBI" id="CHEBI:61961"/>
        <dbReference type="ChEBI" id="CHEBI:61976"/>
    </reaction>
</comment>
<dbReference type="PANTHER" id="PTHR12176:SF80">
    <property type="entry name" value="EEF1A LYSINE METHYLTRANSFERASE 4"/>
    <property type="match status" value="1"/>
</dbReference>
<protein>
    <recommendedName>
        <fullName evidence="8">EEF1A lysine methyltransferase 4</fullName>
    </recommendedName>
</protein>
<gene>
    <name evidence="11" type="ORF">KC19_VG120800</name>
</gene>
<dbReference type="SUPFAM" id="SSF53335">
    <property type="entry name" value="S-adenosyl-L-methionine-dependent methyltransferases"/>
    <property type="match status" value="1"/>
</dbReference>
<feature type="region of interest" description="Disordered" evidence="9">
    <location>
        <begin position="1"/>
        <end position="23"/>
    </location>
</feature>
<evidence type="ECO:0000256" key="3">
    <source>
        <dbReference type="ARBA" id="ARBA00022603"/>
    </source>
</evidence>
<evidence type="ECO:0000256" key="9">
    <source>
        <dbReference type="SAM" id="MobiDB-lite"/>
    </source>
</evidence>